<dbReference type="GO" id="GO:0022857">
    <property type="term" value="F:transmembrane transporter activity"/>
    <property type="evidence" value="ECO:0007669"/>
    <property type="project" value="InterPro"/>
</dbReference>
<dbReference type="Gene3D" id="3.40.190.10">
    <property type="entry name" value="Periplasmic binding protein-like II"/>
    <property type="match status" value="1"/>
</dbReference>
<feature type="signal peptide" evidence="1">
    <location>
        <begin position="1"/>
        <end position="22"/>
    </location>
</feature>
<evidence type="ECO:0000259" key="2">
    <source>
        <dbReference type="Pfam" id="PF04069"/>
    </source>
</evidence>
<dbReference type="InterPro" id="IPR007210">
    <property type="entry name" value="ABC_Gly_betaine_transp_sub-bd"/>
</dbReference>
<dbReference type="PROSITE" id="PS51257">
    <property type="entry name" value="PROKAR_LIPOPROTEIN"/>
    <property type="match status" value="1"/>
</dbReference>
<dbReference type="EMBL" id="PVTO01000002">
    <property type="protein sequence ID" value="PRY83855.1"/>
    <property type="molecule type" value="Genomic_DNA"/>
</dbReference>
<keyword evidence="1" id="KW-0732">Signal</keyword>
<evidence type="ECO:0000313" key="4">
    <source>
        <dbReference type="Proteomes" id="UP000238205"/>
    </source>
</evidence>
<evidence type="ECO:0000256" key="1">
    <source>
        <dbReference type="SAM" id="SignalP"/>
    </source>
</evidence>
<dbReference type="Pfam" id="PF04069">
    <property type="entry name" value="OpuAC"/>
    <property type="match status" value="1"/>
</dbReference>
<protein>
    <submittedName>
        <fullName evidence="3">Osmoprotectant transport system substrate-binding protein</fullName>
    </submittedName>
</protein>
<organism evidence="3 4">
    <name type="scientific">Alkalibacterium olivapovliticus</name>
    <dbReference type="NCBI Taxonomy" id="99907"/>
    <lineage>
        <taxon>Bacteria</taxon>
        <taxon>Bacillati</taxon>
        <taxon>Bacillota</taxon>
        <taxon>Bacilli</taxon>
        <taxon>Lactobacillales</taxon>
        <taxon>Carnobacteriaceae</taxon>
        <taxon>Alkalibacterium</taxon>
    </lineage>
</organism>
<gene>
    <name evidence="3" type="ORF">CLV38_10236</name>
</gene>
<comment type="caution">
    <text evidence="3">The sequence shown here is derived from an EMBL/GenBank/DDBJ whole genome shotgun (WGS) entry which is preliminary data.</text>
</comment>
<dbReference type="SUPFAM" id="SSF53850">
    <property type="entry name" value="Periplasmic binding protein-like II"/>
    <property type="match status" value="1"/>
</dbReference>
<dbReference type="GO" id="GO:0043190">
    <property type="term" value="C:ATP-binding cassette (ABC) transporter complex"/>
    <property type="evidence" value="ECO:0007669"/>
    <property type="project" value="InterPro"/>
</dbReference>
<evidence type="ECO:0000313" key="3">
    <source>
        <dbReference type="EMBL" id="PRY83855.1"/>
    </source>
</evidence>
<sequence>MMKLTKNVKVAALMTTAAFTTACSLPGLGVGLAEEGNITIATQSSTEMVILGYTVQGMVNHYSEINADVIQNLGSSTMVTQALAQGDADVAAASYTGTALTGDLGMDPITDPDEARSAVTEGFEEQYNMKYYPSYGFENTYAFLVTRELAEENNLETISDLEPISEDLTAGVDNSWMEREGDGYRAFLDTYQFDFDTVYPMEIGLVYDAVQSGNMDVVLGYSTDGRIASYDLVFLEDDLNFFPPYDASPSALFETVEEYPLLDDILLKMEGVIETEVMQEMNFIADEYLLEPATVAREFLEANNYFEDSEPYLEPVGGE</sequence>
<feature type="chain" id="PRO_5039523370" evidence="1">
    <location>
        <begin position="23"/>
        <end position="319"/>
    </location>
</feature>
<dbReference type="Gene3D" id="3.40.190.120">
    <property type="entry name" value="Osmoprotection protein (prox), domain 2"/>
    <property type="match status" value="1"/>
</dbReference>
<accession>A0A2T0WAW5</accession>
<dbReference type="AlphaFoldDB" id="A0A2T0WAW5"/>
<dbReference type="Proteomes" id="UP000238205">
    <property type="component" value="Unassembled WGS sequence"/>
</dbReference>
<dbReference type="RefSeq" id="WP_342751962.1">
    <property type="nucleotide sequence ID" value="NZ_PVTO01000002.1"/>
</dbReference>
<feature type="domain" description="ABC-type glycine betaine transport system substrate-binding" evidence="2">
    <location>
        <begin position="37"/>
        <end position="301"/>
    </location>
</feature>
<dbReference type="CDD" id="cd13608">
    <property type="entry name" value="PBP2_OpuCC_like"/>
    <property type="match status" value="1"/>
</dbReference>
<name>A0A2T0WAW5_9LACT</name>
<reference evidence="3 4" key="1">
    <citation type="submission" date="2018-03" db="EMBL/GenBank/DDBJ databases">
        <title>Genomic Encyclopedia of Archaeal and Bacterial Type Strains, Phase II (KMG-II): from individual species to whole genera.</title>
        <authorList>
            <person name="Goeker M."/>
        </authorList>
    </citation>
    <scope>NUCLEOTIDE SEQUENCE [LARGE SCALE GENOMIC DNA]</scope>
    <source>
        <strain evidence="3 4">DSM 13175</strain>
    </source>
</reference>
<proteinExistence type="predicted"/>
<keyword evidence="4" id="KW-1185">Reference proteome</keyword>